<dbReference type="EMBL" id="BARS01023434">
    <property type="protein sequence ID" value="GAG11479.1"/>
    <property type="molecule type" value="Genomic_DNA"/>
</dbReference>
<accession>X0V071</accession>
<evidence type="ECO:0000313" key="1">
    <source>
        <dbReference type="EMBL" id="GAG11479.1"/>
    </source>
</evidence>
<protein>
    <submittedName>
        <fullName evidence="1">Uncharacterized protein</fullName>
    </submittedName>
</protein>
<reference evidence="1" key="1">
    <citation type="journal article" date="2014" name="Front. Microbiol.">
        <title>High frequency of phylogenetically diverse reductive dehalogenase-homologous genes in deep subseafloor sedimentary metagenomes.</title>
        <authorList>
            <person name="Kawai M."/>
            <person name="Futagami T."/>
            <person name="Toyoda A."/>
            <person name="Takaki Y."/>
            <person name="Nishi S."/>
            <person name="Hori S."/>
            <person name="Arai W."/>
            <person name="Tsubouchi T."/>
            <person name="Morono Y."/>
            <person name="Uchiyama I."/>
            <person name="Ito T."/>
            <person name="Fujiyama A."/>
            <person name="Inagaki F."/>
            <person name="Takami H."/>
        </authorList>
    </citation>
    <scope>NUCLEOTIDE SEQUENCE</scope>
    <source>
        <strain evidence="1">Expedition CK06-06</strain>
    </source>
</reference>
<proteinExistence type="predicted"/>
<comment type="caution">
    <text evidence="1">The sequence shown here is derived from an EMBL/GenBank/DDBJ whole genome shotgun (WGS) entry which is preliminary data.</text>
</comment>
<sequence>MPLVPDPKNCDISVKRAIQGLSKKLGYTASPVFVGISLSSLTASRLLATDSAKAFESVADLTSWIAQDSANRVVVTDNGDGTLTLSTPQDIHVDAHMELAGLTIRDSDDNIIFYVNDDEMYFYCFCSNTNRSRYAYGAF</sequence>
<gene>
    <name evidence="1" type="ORF">S01H1_37312</name>
</gene>
<feature type="non-terminal residue" evidence="1">
    <location>
        <position position="139"/>
    </location>
</feature>
<organism evidence="1">
    <name type="scientific">marine sediment metagenome</name>
    <dbReference type="NCBI Taxonomy" id="412755"/>
    <lineage>
        <taxon>unclassified sequences</taxon>
        <taxon>metagenomes</taxon>
        <taxon>ecological metagenomes</taxon>
    </lineage>
</organism>
<dbReference type="AlphaFoldDB" id="X0V071"/>
<name>X0V071_9ZZZZ</name>